<comment type="caution">
    <text evidence="3">The sequence shown here is derived from an EMBL/GenBank/DDBJ whole genome shotgun (WGS) entry which is preliminary data.</text>
</comment>
<keyword evidence="1" id="KW-1133">Transmembrane helix</keyword>
<feature type="chain" id="PRO_5040455000" evidence="2">
    <location>
        <begin position="21"/>
        <end position="692"/>
    </location>
</feature>
<protein>
    <submittedName>
        <fullName evidence="3">Uncharacterized protein</fullName>
    </submittedName>
</protein>
<keyword evidence="1" id="KW-0472">Membrane</keyword>
<dbReference type="InterPro" id="IPR011044">
    <property type="entry name" value="Quino_amine_DH_bsu"/>
</dbReference>
<evidence type="ECO:0000256" key="2">
    <source>
        <dbReference type="SAM" id="SignalP"/>
    </source>
</evidence>
<dbReference type="AlphaFoldDB" id="A0A9Q0LGZ4"/>
<dbReference type="Gene3D" id="2.130.10.10">
    <property type="entry name" value="YVTN repeat-like/Quinoprotein amine dehydrogenase"/>
    <property type="match status" value="1"/>
</dbReference>
<gene>
    <name evidence="3" type="ORF">M0811_09389</name>
</gene>
<dbReference type="EMBL" id="JAPDFW010000080">
    <property type="protein sequence ID" value="KAJ5072692.1"/>
    <property type="molecule type" value="Genomic_DNA"/>
</dbReference>
<keyword evidence="2" id="KW-0732">Signal</keyword>
<dbReference type="SUPFAM" id="SSF50969">
    <property type="entry name" value="YVTN repeat-like/Quinoprotein amine dehydrogenase"/>
    <property type="match status" value="1"/>
</dbReference>
<evidence type="ECO:0000313" key="3">
    <source>
        <dbReference type="EMBL" id="KAJ5072692.1"/>
    </source>
</evidence>
<evidence type="ECO:0000313" key="4">
    <source>
        <dbReference type="Proteomes" id="UP001149090"/>
    </source>
</evidence>
<keyword evidence="1" id="KW-0812">Transmembrane</keyword>
<reference evidence="3" key="1">
    <citation type="submission" date="2022-10" db="EMBL/GenBank/DDBJ databases">
        <title>Novel sulphate-reducing endosymbionts in the free-living metamonad Anaeramoeba.</title>
        <authorList>
            <person name="Jerlstrom-Hultqvist J."/>
            <person name="Cepicka I."/>
            <person name="Gallot-Lavallee L."/>
            <person name="Salas-Leiva D."/>
            <person name="Curtis B.A."/>
            <person name="Zahonova K."/>
            <person name="Pipaliya S."/>
            <person name="Dacks J."/>
            <person name="Roger A.J."/>
        </authorList>
    </citation>
    <scope>NUCLEOTIDE SEQUENCE</scope>
    <source>
        <strain evidence="3">BMAN</strain>
    </source>
</reference>
<feature type="transmembrane region" description="Helical" evidence="1">
    <location>
        <begin position="675"/>
        <end position="691"/>
    </location>
</feature>
<feature type="signal peptide" evidence="2">
    <location>
        <begin position="1"/>
        <end position="20"/>
    </location>
</feature>
<name>A0A9Q0LGZ4_ANAIG</name>
<accession>A0A9Q0LGZ4</accession>
<proteinExistence type="predicted"/>
<evidence type="ECO:0000256" key="1">
    <source>
        <dbReference type="SAM" id="Phobius"/>
    </source>
</evidence>
<keyword evidence="4" id="KW-1185">Reference proteome</keyword>
<dbReference type="SUPFAM" id="SSF63825">
    <property type="entry name" value="YWTD domain"/>
    <property type="match status" value="1"/>
</dbReference>
<dbReference type="InterPro" id="IPR015943">
    <property type="entry name" value="WD40/YVTN_repeat-like_dom_sf"/>
</dbReference>
<organism evidence="3 4">
    <name type="scientific">Anaeramoeba ignava</name>
    <name type="common">Anaerobic marine amoeba</name>
    <dbReference type="NCBI Taxonomy" id="1746090"/>
    <lineage>
        <taxon>Eukaryota</taxon>
        <taxon>Metamonada</taxon>
        <taxon>Anaeramoebidae</taxon>
        <taxon>Anaeramoeba</taxon>
    </lineage>
</organism>
<sequence>MNSFVLFLISISCFFLMVKSEFNLKSSLNLPLGIDYAQQTYLDEDEGYIYFVDKRRNNDYFLWKYDMYTLDYLDYSKIIDNFETGAIDTVNKLLYVVPSSGSQVAKIDLNTMQVVDSITLSVPSYSNSKKVEIDTLNQKAYVGYRDPICIVKVDLASFTEESNLTLSNDKVTGSVIDVDNGILYAATDSTFGGNAIIYKIALSTFTQVDSLLVNLSGVSYLRYGVIDNSTQMMYFGTNQYPMNIVKINLTDLTSVGSINPSLQPSCLGTGIDVPNGFAYFLSEYYLSKLDLTTFTIADSYNLQNDYFTSMAIDSSAQNAYIATSEHEIYQVNLPALTNGSKSNDMIYIFAQLILVDETNQIAYIYFDSYGGVIVKINLQSFSFVDYLIIGLSLDIYDGEIDNTNGFIYLFPDNGNLVIMKIRLSDFSINETVQVASSGSVSYTYFDKQNQLLYVVFHNSSDNTRNLMEISCPDLQIIDSLDFGNVDVSRAFFDISREYSYIWYYNFSAVGSRYFVYKVELSNLSIIDQIDLTGYDIDECILDKTDQLLYILYYNIDYYFLRSIDLVNMQVMNNTLNTTYNYYFIFLIEPNDALLFLDMGYYNESSDEYEGVVLLQIEASSNELISNTSFDHDLFDYYEYGSDPSTNYGYLLDFSSNPVTFYQISFTSPPSSSQQILFSFLIFGIMILILGLF</sequence>
<dbReference type="Proteomes" id="UP001149090">
    <property type="component" value="Unassembled WGS sequence"/>
</dbReference>